<dbReference type="EMBL" id="CM042054">
    <property type="protein sequence ID" value="KAI3706432.1"/>
    <property type="molecule type" value="Genomic_DNA"/>
</dbReference>
<evidence type="ECO:0000313" key="1">
    <source>
        <dbReference type="EMBL" id="KAI3706432.1"/>
    </source>
</evidence>
<evidence type="ECO:0000313" key="2">
    <source>
        <dbReference type="Proteomes" id="UP001055879"/>
    </source>
</evidence>
<sequence length="325" mass="36457">MAAFCFTPNNDSLIFNLSLLLNKTQQLHSLTTIFFTQTPTINHSTSPETMENVAGLLQEIISIVSNIIFTCQNISPDANQSSVTEIANTHQEMIVGFDDQTTQSNVNAINIDIAMFDQWSADGGVDRNSMIGNVGGLEKKKPNSKERLWSIKNHDIDIVEMKAADLLAKYTHYCGICGKGFKRDANLRMHMRAHGDEYKSVAALAKPVAVNGCSTTTSVTRKYSCPEEGCRWNRRHPKFQPLKSMVCVKNHYKRSHCPKVFSCNRCHGKRFSVVSDLRTHEKHCGDVKWRCSCGTTFSRKDKLMGHVGLFLGHNPVVDYKTPLIN</sequence>
<gene>
    <name evidence="1" type="ORF">L6452_24176</name>
</gene>
<accession>A0ACB9A8C0</accession>
<reference evidence="2" key="1">
    <citation type="journal article" date="2022" name="Mol. Ecol. Resour.">
        <title>The genomes of chicory, endive, great burdock and yacon provide insights into Asteraceae palaeo-polyploidization history and plant inulin production.</title>
        <authorList>
            <person name="Fan W."/>
            <person name="Wang S."/>
            <person name="Wang H."/>
            <person name="Wang A."/>
            <person name="Jiang F."/>
            <person name="Liu H."/>
            <person name="Zhao H."/>
            <person name="Xu D."/>
            <person name="Zhang Y."/>
        </authorList>
    </citation>
    <scope>NUCLEOTIDE SEQUENCE [LARGE SCALE GENOMIC DNA]</scope>
    <source>
        <strain evidence="2">cv. Niubang</strain>
    </source>
</reference>
<proteinExistence type="predicted"/>
<name>A0ACB9A8C0_ARCLA</name>
<keyword evidence="2" id="KW-1185">Reference proteome</keyword>
<dbReference type="Proteomes" id="UP001055879">
    <property type="component" value="Linkage Group LG08"/>
</dbReference>
<organism evidence="1 2">
    <name type="scientific">Arctium lappa</name>
    <name type="common">Greater burdock</name>
    <name type="synonym">Lappa major</name>
    <dbReference type="NCBI Taxonomy" id="4217"/>
    <lineage>
        <taxon>Eukaryota</taxon>
        <taxon>Viridiplantae</taxon>
        <taxon>Streptophyta</taxon>
        <taxon>Embryophyta</taxon>
        <taxon>Tracheophyta</taxon>
        <taxon>Spermatophyta</taxon>
        <taxon>Magnoliopsida</taxon>
        <taxon>eudicotyledons</taxon>
        <taxon>Gunneridae</taxon>
        <taxon>Pentapetalae</taxon>
        <taxon>asterids</taxon>
        <taxon>campanulids</taxon>
        <taxon>Asterales</taxon>
        <taxon>Asteraceae</taxon>
        <taxon>Carduoideae</taxon>
        <taxon>Cardueae</taxon>
        <taxon>Arctiinae</taxon>
        <taxon>Arctium</taxon>
    </lineage>
</organism>
<protein>
    <submittedName>
        <fullName evidence="1">Uncharacterized protein</fullName>
    </submittedName>
</protein>
<reference evidence="1 2" key="2">
    <citation type="journal article" date="2022" name="Mol. Ecol. Resour.">
        <title>The genomes of chicory, endive, great burdock and yacon provide insights into Asteraceae paleo-polyploidization history and plant inulin production.</title>
        <authorList>
            <person name="Fan W."/>
            <person name="Wang S."/>
            <person name="Wang H."/>
            <person name="Wang A."/>
            <person name="Jiang F."/>
            <person name="Liu H."/>
            <person name="Zhao H."/>
            <person name="Xu D."/>
            <person name="Zhang Y."/>
        </authorList>
    </citation>
    <scope>NUCLEOTIDE SEQUENCE [LARGE SCALE GENOMIC DNA]</scope>
    <source>
        <strain evidence="2">cv. Niubang</strain>
    </source>
</reference>
<comment type="caution">
    <text evidence="1">The sequence shown here is derived from an EMBL/GenBank/DDBJ whole genome shotgun (WGS) entry which is preliminary data.</text>
</comment>